<dbReference type="Gene3D" id="3.50.50.60">
    <property type="entry name" value="FAD/NAD(P)-binding domain"/>
    <property type="match status" value="1"/>
</dbReference>
<dbReference type="PANTHER" id="PTHR13847">
    <property type="entry name" value="SARCOSINE DEHYDROGENASE-RELATED"/>
    <property type="match status" value="1"/>
</dbReference>
<protein>
    <submittedName>
        <fullName evidence="3">Glycine oxidase ThiO</fullName>
    </submittedName>
</protein>
<evidence type="ECO:0000259" key="2">
    <source>
        <dbReference type="Pfam" id="PF01266"/>
    </source>
</evidence>
<evidence type="ECO:0000256" key="1">
    <source>
        <dbReference type="ARBA" id="ARBA00023002"/>
    </source>
</evidence>
<proteinExistence type="predicted"/>
<name>A0ABP8IK12_9GAMM</name>
<dbReference type="InterPro" id="IPR006076">
    <property type="entry name" value="FAD-dep_OxRdtase"/>
</dbReference>
<dbReference type="Proteomes" id="UP001501011">
    <property type="component" value="Unassembled WGS sequence"/>
</dbReference>
<dbReference type="PANTHER" id="PTHR13847:SF289">
    <property type="entry name" value="GLYCINE OXIDASE"/>
    <property type="match status" value="1"/>
</dbReference>
<organism evidence="3 4">
    <name type="scientific">Kangiella marina</name>
    <dbReference type="NCBI Taxonomy" id="1079178"/>
    <lineage>
        <taxon>Bacteria</taxon>
        <taxon>Pseudomonadati</taxon>
        <taxon>Pseudomonadota</taxon>
        <taxon>Gammaproteobacteria</taxon>
        <taxon>Kangiellales</taxon>
        <taxon>Kangiellaceae</taxon>
        <taxon>Kangiella</taxon>
    </lineage>
</organism>
<reference evidence="4" key="1">
    <citation type="journal article" date="2019" name="Int. J. Syst. Evol. Microbiol.">
        <title>The Global Catalogue of Microorganisms (GCM) 10K type strain sequencing project: providing services to taxonomists for standard genome sequencing and annotation.</title>
        <authorList>
            <consortium name="The Broad Institute Genomics Platform"/>
            <consortium name="The Broad Institute Genome Sequencing Center for Infectious Disease"/>
            <person name="Wu L."/>
            <person name="Ma J."/>
        </authorList>
    </citation>
    <scope>NUCLEOTIDE SEQUENCE [LARGE SCALE GENOMIC DNA]</scope>
    <source>
        <strain evidence="4">JCM 17728</strain>
    </source>
</reference>
<accession>A0ABP8IK12</accession>
<dbReference type="Gene3D" id="3.30.9.10">
    <property type="entry name" value="D-Amino Acid Oxidase, subunit A, domain 2"/>
    <property type="match status" value="1"/>
</dbReference>
<sequence>MKLAVIGAGIAGRLLTWRLAKRGHQVTLYDKQQKGEESACSFAAAGILSPLAELEMAELDIFELGNHSMKLYPQWLKQLTTPVFYRQTGSLVTAHGSDRVELDHFYRVIQRKLGAEKASQTLVKKIAVAEKEEDLSHLGDGLYLPTEGQIDPVGLMHSVMNELEHSDCVTIHYGKRISTLSNGQIEAEGTTEAFDWVFDCRGLGAKNDLPLRAVRGELLWLQAPDVSIKHLTRLIHPRYRIYVVPRPNNLYLIGATEIESEDYSPVSVRSSLELLSAAYSVHRGFGEARIINSVVNCRPALPNNLPWVKTQSGITKINGLYRHGILLAPAVVEQAIKEFEQEVNQEIGNVQYAN</sequence>
<dbReference type="EMBL" id="BAABFV010000001">
    <property type="protein sequence ID" value="GAA4360224.1"/>
    <property type="molecule type" value="Genomic_DNA"/>
</dbReference>
<dbReference type="SUPFAM" id="SSF54373">
    <property type="entry name" value="FAD-linked reductases, C-terminal domain"/>
    <property type="match status" value="1"/>
</dbReference>
<feature type="domain" description="FAD dependent oxidoreductase" evidence="2">
    <location>
        <begin position="3"/>
        <end position="331"/>
    </location>
</feature>
<dbReference type="InterPro" id="IPR036188">
    <property type="entry name" value="FAD/NAD-bd_sf"/>
</dbReference>
<dbReference type="RefSeq" id="WP_345292292.1">
    <property type="nucleotide sequence ID" value="NZ_BAABFV010000001.1"/>
</dbReference>
<comment type="caution">
    <text evidence="3">The sequence shown here is derived from an EMBL/GenBank/DDBJ whole genome shotgun (WGS) entry which is preliminary data.</text>
</comment>
<dbReference type="SUPFAM" id="SSF51905">
    <property type="entry name" value="FAD/NAD(P)-binding domain"/>
    <property type="match status" value="1"/>
</dbReference>
<keyword evidence="1" id="KW-0560">Oxidoreductase</keyword>
<evidence type="ECO:0000313" key="4">
    <source>
        <dbReference type="Proteomes" id="UP001501011"/>
    </source>
</evidence>
<keyword evidence="4" id="KW-1185">Reference proteome</keyword>
<evidence type="ECO:0000313" key="3">
    <source>
        <dbReference type="EMBL" id="GAA4360224.1"/>
    </source>
</evidence>
<gene>
    <name evidence="3" type="primary">thiO</name>
    <name evidence="3" type="ORF">GCM10023151_11940</name>
</gene>
<dbReference type="Pfam" id="PF01266">
    <property type="entry name" value="DAO"/>
    <property type="match status" value="1"/>
</dbReference>